<protein>
    <submittedName>
        <fullName evidence="1">Uncharacterized protein</fullName>
    </submittedName>
</protein>
<evidence type="ECO:0000313" key="1">
    <source>
        <dbReference type="EMBL" id="CEG19374.1"/>
    </source>
</evidence>
<name>A0A0N7L358_9BASI</name>
<organism evidence="1 2">
    <name type="scientific">Ceraceosorus bombacis</name>
    <dbReference type="NCBI Taxonomy" id="401625"/>
    <lineage>
        <taxon>Eukaryota</taxon>
        <taxon>Fungi</taxon>
        <taxon>Dikarya</taxon>
        <taxon>Basidiomycota</taxon>
        <taxon>Ustilaginomycotina</taxon>
        <taxon>Exobasidiomycetes</taxon>
        <taxon>Ceraceosorales</taxon>
        <taxon>Ceraceosoraceae</taxon>
        <taxon>Ceraceosorus</taxon>
    </lineage>
</organism>
<evidence type="ECO:0000313" key="2">
    <source>
        <dbReference type="Proteomes" id="UP000054845"/>
    </source>
</evidence>
<reference evidence="1 2" key="1">
    <citation type="submission" date="2014-09" db="EMBL/GenBank/DDBJ databases">
        <authorList>
            <person name="Magalhaes I.L.F."/>
            <person name="Oliveira U."/>
            <person name="Santos F.R."/>
            <person name="Vidigal T.H.D.A."/>
            <person name="Brescovit A.D."/>
            <person name="Santos A.J."/>
        </authorList>
    </citation>
    <scope>NUCLEOTIDE SEQUENCE [LARGE SCALE GENOMIC DNA]</scope>
</reference>
<dbReference type="Proteomes" id="UP000054845">
    <property type="component" value="Unassembled WGS sequence"/>
</dbReference>
<keyword evidence="2" id="KW-1185">Reference proteome</keyword>
<dbReference type="EMBL" id="CCYA01000466">
    <property type="protein sequence ID" value="CEG19374.1"/>
    <property type="molecule type" value="Genomic_DNA"/>
</dbReference>
<dbReference type="AlphaFoldDB" id="A0A0N7L358"/>
<sequence>MRGCFYEDSSRGRATYVCAHALRVQTASSQPSFLPSRSLTEHAVVRQGDVRSVSGASIRQSKSKFRTLPIV</sequence>
<proteinExistence type="predicted"/>
<accession>A0A0N7L358</accession>